<protein>
    <submittedName>
        <fullName evidence="5">Transcriptional regulator, LacI family</fullName>
    </submittedName>
</protein>
<evidence type="ECO:0000256" key="1">
    <source>
        <dbReference type="ARBA" id="ARBA00023015"/>
    </source>
</evidence>
<feature type="domain" description="HTH lacI-type" evidence="4">
    <location>
        <begin position="10"/>
        <end position="61"/>
    </location>
</feature>
<keyword evidence="1" id="KW-0805">Transcription regulation</keyword>
<dbReference type="InterPro" id="IPR028082">
    <property type="entry name" value="Peripla_BP_I"/>
</dbReference>
<dbReference type="GO" id="GO:0003700">
    <property type="term" value="F:DNA-binding transcription factor activity"/>
    <property type="evidence" value="ECO:0007669"/>
    <property type="project" value="TreeGrafter"/>
</dbReference>
<dbReference type="PANTHER" id="PTHR30146">
    <property type="entry name" value="LACI-RELATED TRANSCRIPTIONAL REPRESSOR"/>
    <property type="match status" value="1"/>
</dbReference>
<dbReference type="PANTHER" id="PTHR30146:SF109">
    <property type="entry name" value="HTH-TYPE TRANSCRIPTIONAL REGULATOR GALS"/>
    <property type="match status" value="1"/>
</dbReference>
<dbReference type="SMART" id="SM00354">
    <property type="entry name" value="HTH_LACI"/>
    <property type="match status" value="1"/>
</dbReference>
<dbReference type="InterPro" id="IPR046335">
    <property type="entry name" value="LacI/GalR-like_sensor"/>
</dbReference>
<dbReference type="InterPro" id="IPR000843">
    <property type="entry name" value="HTH_LacI"/>
</dbReference>
<dbReference type="PATRIC" id="fig|1263870.3.peg.5416"/>
<comment type="caution">
    <text evidence="5">The sequence shown here is derived from an EMBL/GenBank/DDBJ whole genome shotgun (WGS) entry which is preliminary data.</text>
</comment>
<gene>
    <name evidence="5" type="ORF">RSSM_05123</name>
</gene>
<dbReference type="EMBL" id="ANOH01000352">
    <property type="protein sequence ID" value="EMI53435.1"/>
    <property type="molecule type" value="Genomic_DNA"/>
</dbReference>
<dbReference type="GO" id="GO:0000976">
    <property type="term" value="F:transcription cis-regulatory region binding"/>
    <property type="evidence" value="ECO:0007669"/>
    <property type="project" value="TreeGrafter"/>
</dbReference>
<reference evidence="5 6" key="1">
    <citation type="journal article" date="2013" name="Mar. Genomics">
        <title>Expression of sulfatases in Rhodopirellula baltica and the diversity of sulfatases in the genus Rhodopirellula.</title>
        <authorList>
            <person name="Wegner C.E."/>
            <person name="Richter-Heitmann T."/>
            <person name="Klindworth A."/>
            <person name="Klockow C."/>
            <person name="Richter M."/>
            <person name="Achstetter T."/>
            <person name="Glockner F.O."/>
            <person name="Harder J."/>
        </authorList>
    </citation>
    <scope>NUCLEOTIDE SEQUENCE [LARGE SCALE GENOMIC DNA]</scope>
    <source>
        <strain evidence="5 6">SM41</strain>
    </source>
</reference>
<dbReference type="OrthoDB" id="9798934at2"/>
<dbReference type="Gene3D" id="1.10.260.40">
    <property type="entry name" value="lambda repressor-like DNA-binding domains"/>
    <property type="match status" value="1"/>
</dbReference>
<keyword evidence="3" id="KW-0804">Transcription</keyword>
<evidence type="ECO:0000256" key="2">
    <source>
        <dbReference type="ARBA" id="ARBA00023125"/>
    </source>
</evidence>
<organism evidence="5 6">
    <name type="scientific">Rhodopirellula sallentina SM41</name>
    <dbReference type="NCBI Taxonomy" id="1263870"/>
    <lineage>
        <taxon>Bacteria</taxon>
        <taxon>Pseudomonadati</taxon>
        <taxon>Planctomycetota</taxon>
        <taxon>Planctomycetia</taxon>
        <taxon>Pirellulales</taxon>
        <taxon>Pirellulaceae</taxon>
        <taxon>Rhodopirellula</taxon>
    </lineage>
</organism>
<sequence length="351" mass="39331">MAKSVNQQLIADQLQISRATVSRCFTNHPGINPETRAKVFRLAAALGYNHLENRTGKNRRNADLNRVGVLICTKVEDYLSTDYQSPGELLIAGVSDYAQLNDSSIEIHYVDPSDKQLTDESYSKIQPLRQKEFDGLLLVYPFPTHVVDQLNLLFPVVSLVEQYSGTPINCVDVDHHRGISTIIGKLSELGHQRIGFLTHDYGMEAHWAMRRFSAYIEEMTRRGLMIDPANILNVRPDDRATVEETYQKALERTRYGVTAWVCAADHQAYGLISFLKEHGLSTPTDISVTGFDGIDSPDDSPQLTTVAIPYYEIGQIGYQRLQELASKRFGSAQHTMLDCALRDGETIGPVK</sequence>
<dbReference type="CDD" id="cd06267">
    <property type="entry name" value="PBP1_LacI_sugar_binding-like"/>
    <property type="match status" value="1"/>
</dbReference>
<dbReference type="Gene3D" id="3.40.50.2300">
    <property type="match status" value="2"/>
</dbReference>
<dbReference type="Pfam" id="PF13377">
    <property type="entry name" value="Peripla_BP_3"/>
    <property type="match status" value="1"/>
</dbReference>
<evidence type="ECO:0000256" key="3">
    <source>
        <dbReference type="ARBA" id="ARBA00023163"/>
    </source>
</evidence>
<dbReference type="Proteomes" id="UP000011885">
    <property type="component" value="Unassembled WGS sequence"/>
</dbReference>
<dbReference type="PROSITE" id="PS50932">
    <property type="entry name" value="HTH_LACI_2"/>
    <property type="match status" value="1"/>
</dbReference>
<accession>M5TW82</accession>
<dbReference type="InterPro" id="IPR010982">
    <property type="entry name" value="Lambda_DNA-bd_dom_sf"/>
</dbReference>
<name>M5TW82_9BACT</name>
<keyword evidence="2" id="KW-0238">DNA-binding</keyword>
<dbReference type="SUPFAM" id="SSF47413">
    <property type="entry name" value="lambda repressor-like DNA-binding domains"/>
    <property type="match status" value="1"/>
</dbReference>
<evidence type="ECO:0000313" key="6">
    <source>
        <dbReference type="Proteomes" id="UP000011885"/>
    </source>
</evidence>
<dbReference type="SUPFAM" id="SSF53822">
    <property type="entry name" value="Periplasmic binding protein-like I"/>
    <property type="match status" value="1"/>
</dbReference>
<evidence type="ECO:0000313" key="5">
    <source>
        <dbReference type="EMBL" id="EMI53435.1"/>
    </source>
</evidence>
<proteinExistence type="predicted"/>
<dbReference type="RefSeq" id="WP_008685017.1">
    <property type="nucleotide sequence ID" value="NZ_ANOH01000352.1"/>
</dbReference>
<evidence type="ECO:0000259" key="4">
    <source>
        <dbReference type="PROSITE" id="PS50932"/>
    </source>
</evidence>
<keyword evidence="6" id="KW-1185">Reference proteome</keyword>
<dbReference type="CDD" id="cd01392">
    <property type="entry name" value="HTH_LacI"/>
    <property type="match status" value="1"/>
</dbReference>
<dbReference type="AlphaFoldDB" id="M5TW82"/>